<reference evidence="5 6" key="1">
    <citation type="submission" date="2021-03" db="EMBL/GenBank/DDBJ databases">
        <title>Sequencing the genomes of 1000 actinobacteria strains.</title>
        <authorList>
            <person name="Klenk H.-P."/>
        </authorList>
    </citation>
    <scope>NUCLEOTIDE SEQUENCE [LARGE SCALE GENOMIC DNA]</scope>
    <source>
        <strain evidence="5 6">DSM 12936</strain>
    </source>
</reference>
<evidence type="ECO:0000256" key="2">
    <source>
        <dbReference type="ARBA" id="ARBA00022723"/>
    </source>
</evidence>
<dbReference type="Pfam" id="PF03328">
    <property type="entry name" value="HpcH_HpaI"/>
    <property type="match status" value="1"/>
</dbReference>
<name>A0ABS4Z8W4_9ACTN</name>
<dbReference type="SUPFAM" id="SSF51621">
    <property type="entry name" value="Phosphoenolpyruvate/pyruvate domain"/>
    <property type="match status" value="1"/>
</dbReference>
<dbReference type="GO" id="GO:0016829">
    <property type="term" value="F:lyase activity"/>
    <property type="evidence" value="ECO:0007669"/>
    <property type="project" value="UniProtKB-KW"/>
</dbReference>
<dbReference type="PANTHER" id="PTHR30502:SF0">
    <property type="entry name" value="PHOSPHOENOLPYRUVATE CARBOXYLASE FAMILY PROTEIN"/>
    <property type="match status" value="1"/>
</dbReference>
<gene>
    <name evidence="5" type="ORF">JOF54_002132</name>
</gene>
<dbReference type="InterPro" id="IPR005000">
    <property type="entry name" value="Aldolase/citrate-lyase_domain"/>
</dbReference>
<dbReference type="Gene3D" id="3.20.20.60">
    <property type="entry name" value="Phosphoenolpyruvate-binding domains"/>
    <property type="match status" value="1"/>
</dbReference>
<keyword evidence="3 5" id="KW-0456">Lyase</keyword>
<feature type="domain" description="HpcH/HpaI aldolase/citrate lyase" evidence="4">
    <location>
        <begin position="24"/>
        <end position="224"/>
    </location>
</feature>
<organism evidence="5 6">
    <name type="scientific">Microlunatus capsulatus</name>
    <dbReference type="NCBI Taxonomy" id="99117"/>
    <lineage>
        <taxon>Bacteria</taxon>
        <taxon>Bacillati</taxon>
        <taxon>Actinomycetota</taxon>
        <taxon>Actinomycetes</taxon>
        <taxon>Propionibacteriales</taxon>
        <taxon>Propionibacteriaceae</taxon>
        <taxon>Microlunatus</taxon>
    </lineage>
</organism>
<accession>A0ABS4Z8W4</accession>
<dbReference type="EMBL" id="JAGIOB010000001">
    <property type="protein sequence ID" value="MBP2417210.1"/>
    <property type="molecule type" value="Genomic_DNA"/>
</dbReference>
<dbReference type="InterPro" id="IPR015813">
    <property type="entry name" value="Pyrv/PenolPyrv_kinase-like_dom"/>
</dbReference>
<sequence length="252" mass="25797">MTTSLKARLAAGDKLLGALLRLGSEELVEMVAVSGFDFVLLDTEHGAADVGELRRHLVLAQTHGVPVLVRVGGHEPALVLRVLDAGAQGVVAPHVDTPEQAQALVASAHYPPTGLRGFATYGRAGRFGLVSPADHLRAAAETTLVFGMVESPAGVRAVDAIVATPGLDGIMVGTADLRASSTADDPDPAEGLATVHRSLAAAGRHRMDIVNGRAQAEASFADGASLVVYNLTATVMGHLADLRGAHPGPAAP</sequence>
<dbReference type="PANTHER" id="PTHR30502">
    <property type="entry name" value="2-KETO-3-DEOXY-L-RHAMNONATE ALDOLASE"/>
    <property type="match status" value="1"/>
</dbReference>
<keyword evidence="2" id="KW-0479">Metal-binding</keyword>
<comment type="caution">
    <text evidence="5">The sequence shown here is derived from an EMBL/GenBank/DDBJ whole genome shotgun (WGS) entry which is preliminary data.</text>
</comment>
<comment type="similarity">
    <text evidence="1">Belongs to the HpcH/HpaI aldolase family.</text>
</comment>
<dbReference type="Proteomes" id="UP000758168">
    <property type="component" value="Unassembled WGS sequence"/>
</dbReference>
<evidence type="ECO:0000259" key="4">
    <source>
        <dbReference type="Pfam" id="PF03328"/>
    </source>
</evidence>
<keyword evidence="6" id="KW-1185">Reference proteome</keyword>
<dbReference type="InterPro" id="IPR050251">
    <property type="entry name" value="HpcH-HpaI_aldolase"/>
</dbReference>
<evidence type="ECO:0000313" key="6">
    <source>
        <dbReference type="Proteomes" id="UP000758168"/>
    </source>
</evidence>
<evidence type="ECO:0000256" key="1">
    <source>
        <dbReference type="ARBA" id="ARBA00005568"/>
    </source>
</evidence>
<protein>
    <submittedName>
        <fullName evidence="5">4-hydroxy-2-oxoheptanedioate aldolase</fullName>
        <ecNumber evidence="5">4.1.2.52</ecNumber>
    </submittedName>
</protein>
<evidence type="ECO:0000313" key="5">
    <source>
        <dbReference type="EMBL" id="MBP2417210.1"/>
    </source>
</evidence>
<evidence type="ECO:0000256" key="3">
    <source>
        <dbReference type="ARBA" id="ARBA00023239"/>
    </source>
</evidence>
<dbReference type="EC" id="4.1.2.52" evidence="5"/>
<dbReference type="RefSeq" id="WP_210055494.1">
    <property type="nucleotide sequence ID" value="NZ_BAAAMH010000009.1"/>
</dbReference>
<proteinExistence type="inferred from homology"/>
<dbReference type="InterPro" id="IPR040442">
    <property type="entry name" value="Pyrv_kinase-like_dom_sf"/>
</dbReference>